<dbReference type="GO" id="GO:0003677">
    <property type="term" value="F:DNA binding"/>
    <property type="evidence" value="ECO:0007669"/>
    <property type="project" value="InterPro"/>
</dbReference>
<evidence type="ECO:0000256" key="2">
    <source>
        <dbReference type="ARBA" id="ARBA00022723"/>
    </source>
</evidence>
<keyword evidence="10" id="KW-1185">Reference proteome</keyword>
<comment type="caution">
    <text evidence="9">The sequence shown here is derived from an EMBL/GenBank/DDBJ whole genome shotgun (WGS) entry which is preliminary data.</text>
</comment>
<feature type="compositionally biased region" description="Polar residues" evidence="6">
    <location>
        <begin position="91"/>
        <end position="103"/>
    </location>
</feature>
<dbReference type="InterPro" id="IPR050652">
    <property type="entry name" value="AN1_A20_ZnFinger"/>
</dbReference>
<evidence type="ECO:0000256" key="3">
    <source>
        <dbReference type="ARBA" id="ARBA00022771"/>
    </source>
</evidence>
<evidence type="ECO:0000256" key="4">
    <source>
        <dbReference type="ARBA" id="ARBA00022833"/>
    </source>
</evidence>
<dbReference type="PROSITE" id="PS51039">
    <property type="entry name" value="ZF_AN1"/>
    <property type="match status" value="1"/>
</dbReference>
<dbReference type="Pfam" id="PF01754">
    <property type="entry name" value="zf-A20"/>
    <property type="match status" value="1"/>
</dbReference>
<evidence type="ECO:0000256" key="1">
    <source>
        <dbReference type="ARBA" id="ARBA00003732"/>
    </source>
</evidence>
<name>A0A176WJW1_MARPO</name>
<dbReference type="SMART" id="SM00154">
    <property type="entry name" value="ZnF_AN1"/>
    <property type="match status" value="1"/>
</dbReference>
<evidence type="ECO:0000259" key="8">
    <source>
        <dbReference type="PROSITE" id="PS51039"/>
    </source>
</evidence>
<sequence length="207" mass="22324">MTDHEPWPHPSFYVVLLSPHFHTMARESMKALEETGCQPPEGPILCAKNCGFYGTADAMNLCSKCYQMLAAPAASNATPASDTDMLRSESESTTQFTRQNNEHSGCATEAPPVGETSNATTSGGSSSTATAVVADDPTKRSSHGPKRCFSCRKRVGLTGFDCKCGNLYCSLHRYSDKHNCTFDYKTAGRDAIAQANPVVKADKIEKV</sequence>
<reference evidence="9" key="1">
    <citation type="submission" date="2016-03" db="EMBL/GenBank/DDBJ databases">
        <title>Mechanisms controlling the formation of the plant cell surface in tip-growing cells are functionally conserved among land plants.</title>
        <authorList>
            <person name="Honkanen S."/>
            <person name="Jones V.A."/>
            <person name="Morieri G."/>
            <person name="Champion C."/>
            <person name="Hetherington A.J."/>
            <person name="Kelly S."/>
            <person name="Saint-Marcoux D."/>
            <person name="Proust H."/>
            <person name="Prescott H."/>
            <person name="Dolan L."/>
        </authorList>
    </citation>
    <scope>NUCLEOTIDE SEQUENCE [LARGE SCALE GENOMIC DNA]</scope>
    <source>
        <tissue evidence="9">Whole gametophyte</tissue>
    </source>
</reference>
<dbReference type="SUPFAM" id="SSF57716">
    <property type="entry name" value="Glucocorticoid receptor-like (DNA-binding domain)"/>
    <property type="match status" value="1"/>
</dbReference>
<feature type="domain" description="AN1-type" evidence="8">
    <location>
        <begin position="142"/>
        <end position="188"/>
    </location>
</feature>
<dbReference type="AlphaFoldDB" id="A0A176WJW1"/>
<dbReference type="SUPFAM" id="SSF118310">
    <property type="entry name" value="AN1-like Zinc finger"/>
    <property type="match status" value="1"/>
</dbReference>
<dbReference type="SMART" id="SM00259">
    <property type="entry name" value="ZnF_A20"/>
    <property type="match status" value="1"/>
</dbReference>
<dbReference type="FunFam" id="4.10.1110.10:FF:000001">
    <property type="entry name" value="Zinc finger AN1-type containing 6"/>
    <property type="match status" value="1"/>
</dbReference>
<keyword evidence="2" id="KW-0479">Metal-binding</keyword>
<evidence type="ECO:0000313" key="9">
    <source>
        <dbReference type="EMBL" id="OAE32476.1"/>
    </source>
</evidence>
<dbReference type="Pfam" id="PF01428">
    <property type="entry name" value="zf-AN1"/>
    <property type="match status" value="1"/>
</dbReference>
<protein>
    <submittedName>
        <fullName evidence="9">Uncharacterized protein</fullName>
    </submittedName>
</protein>
<dbReference type="PANTHER" id="PTHR10634:SF149">
    <property type="entry name" value="AN1-TYPE DOMAIN-CONTAINING PROTEIN-RELATED"/>
    <property type="match status" value="1"/>
</dbReference>
<gene>
    <name evidence="9" type="ORF">AXG93_3468s1160</name>
</gene>
<keyword evidence="4" id="KW-0862">Zinc</keyword>
<dbReference type="InterPro" id="IPR002653">
    <property type="entry name" value="Znf_A20"/>
</dbReference>
<proteinExistence type="predicted"/>
<feature type="compositionally biased region" description="Low complexity" evidence="6">
    <location>
        <begin position="119"/>
        <end position="134"/>
    </location>
</feature>
<dbReference type="PROSITE" id="PS51036">
    <property type="entry name" value="ZF_A20"/>
    <property type="match status" value="1"/>
</dbReference>
<dbReference type="Gene3D" id="4.10.1110.10">
    <property type="entry name" value="AN1-like Zinc finger"/>
    <property type="match status" value="1"/>
</dbReference>
<evidence type="ECO:0000256" key="5">
    <source>
        <dbReference type="PROSITE-ProRule" id="PRU00449"/>
    </source>
</evidence>
<evidence type="ECO:0000256" key="6">
    <source>
        <dbReference type="SAM" id="MobiDB-lite"/>
    </source>
</evidence>
<dbReference type="Proteomes" id="UP000077202">
    <property type="component" value="Unassembled WGS sequence"/>
</dbReference>
<dbReference type="EMBL" id="LVLJ01000809">
    <property type="protein sequence ID" value="OAE32476.1"/>
    <property type="molecule type" value="Genomic_DNA"/>
</dbReference>
<evidence type="ECO:0000313" key="10">
    <source>
        <dbReference type="Proteomes" id="UP000077202"/>
    </source>
</evidence>
<dbReference type="InterPro" id="IPR035896">
    <property type="entry name" value="AN1-like_Znf"/>
</dbReference>
<keyword evidence="3 5" id="KW-0863">Zinc-finger</keyword>
<dbReference type="PANTHER" id="PTHR10634">
    <property type="entry name" value="AN1-TYPE ZINC FINGER PROTEIN"/>
    <property type="match status" value="1"/>
</dbReference>
<feature type="region of interest" description="Disordered" evidence="6">
    <location>
        <begin position="76"/>
        <end position="145"/>
    </location>
</feature>
<dbReference type="InterPro" id="IPR000058">
    <property type="entry name" value="Znf_AN1"/>
</dbReference>
<comment type="function">
    <text evidence="1">May be involved in environmental stress response.</text>
</comment>
<evidence type="ECO:0000259" key="7">
    <source>
        <dbReference type="PROSITE" id="PS51036"/>
    </source>
</evidence>
<organism evidence="9 10">
    <name type="scientific">Marchantia polymorpha subsp. ruderalis</name>
    <dbReference type="NCBI Taxonomy" id="1480154"/>
    <lineage>
        <taxon>Eukaryota</taxon>
        <taxon>Viridiplantae</taxon>
        <taxon>Streptophyta</taxon>
        <taxon>Embryophyta</taxon>
        <taxon>Marchantiophyta</taxon>
        <taxon>Marchantiopsida</taxon>
        <taxon>Marchantiidae</taxon>
        <taxon>Marchantiales</taxon>
        <taxon>Marchantiaceae</taxon>
        <taxon>Marchantia</taxon>
    </lineage>
</organism>
<dbReference type="GO" id="GO:0008270">
    <property type="term" value="F:zinc ion binding"/>
    <property type="evidence" value="ECO:0007669"/>
    <property type="project" value="UniProtKB-KW"/>
</dbReference>
<feature type="domain" description="A20-type" evidence="7">
    <location>
        <begin position="40"/>
        <end position="74"/>
    </location>
</feature>
<dbReference type="Gene3D" id="1.20.5.4770">
    <property type="match status" value="1"/>
</dbReference>
<accession>A0A176WJW1</accession>